<feature type="region of interest" description="Disordered" evidence="1">
    <location>
        <begin position="91"/>
        <end position="116"/>
    </location>
</feature>
<dbReference type="InterPro" id="IPR007076">
    <property type="entry name" value="TfoX_N"/>
</dbReference>
<proteinExistence type="predicted"/>
<sequence length="116" mass="12935">MKTPRITERRMFGGVAFLADGHMFVGIIGDVLMARVGPEDYAAMLKRKHVREMDFTGKPMKGYVYVDPAGIAGDEELEEWVMRCRGFVKTLPPKHENEPVPKGKSGGKPKRSGKSQ</sequence>
<name>A0ABV8SMH7_9GAMM</name>
<gene>
    <name evidence="3" type="ORF">ACFPN2_03370</name>
</gene>
<evidence type="ECO:0000313" key="4">
    <source>
        <dbReference type="Proteomes" id="UP001595904"/>
    </source>
</evidence>
<evidence type="ECO:0000256" key="1">
    <source>
        <dbReference type="SAM" id="MobiDB-lite"/>
    </source>
</evidence>
<evidence type="ECO:0000313" key="3">
    <source>
        <dbReference type="EMBL" id="MFC4308112.1"/>
    </source>
</evidence>
<keyword evidence="4" id="KW-1185">Reference proteome</keyword>
<dbReference type="RefSeq" id="WP_380595305.1">
    <property type="nucleotide sequence ID" value="NZ_JBHSDU010000001.1"/>
</dbReference>
<reference evidence="4" key="1">
    <citation type="journal article" date="2019" name="Int. J. Syst. Evol. Microbiol.">
        <title>The Global Catalogue of Microorganisms (GCM) 10K type strain sequencing project: providing services to taxonomists for standard genome sequencing and annotation.</title>
        <authorList>
            <consortium name="The Broad Institute Genomics Platform"/>
            <consortium name="The Broad Institute Genome Sequencing Center for Infectious Disease"/>
            <person name="Wu L."/>
            <person name="Ma J."/>
        </authorList>
    </citation>
    <scope>NUCLEOTIDE SEQUENCE [LARGE SCALE GENOMIC DNA]</scope>
    <source>
        <strain evidence="4">CGMCC 1.10759</strain>
    </source>
</reference>
<dbReference type="Pfam" id="PF04993">
    <property type="entry name" value="TfoX_N"/>
    <property type="match status" value="1"/>
</dbReference>
<comment type="caution">
    <text evidence="3">The sequence shown here is derived from an EMBL/GenBank/DDBJ whole genome shotgun (WGS) entry which is preliminary data.</text>
</comment>
<protein>
    <submittedName>
        <fullName evidence="3">TfoX/Sxy family protein</fullName>
    </submittedName>
</protein>
<accession>A0ABV8SMH7</accession>
<organism evidence="3 4">
    <name type="scientific">Steroidobacter flavus</name>
    <dbReference type="NCBI Taxonomy" id="1842136"/>
    <lineage>
        <taxon>Bacteria</taxon>
        <taxon>Pseudomonadati</taxon>
        <taxon>Pseudomonadota</taxon>
        <taxon>Gammaproteobacteria</taxon>
        <taxon>Steroidobacterales</taxon>
        <taxon>Steroidobacteraceae</taxon>
        <taxon>Steroidobacter</taxon>
    </lineage>
</organism>
<feature type="compositionally biased region" description="Basic residues" evidence="1">
    <location>
        <begin position="105"/>
        <end position="116"/>
    </location>
</feature>
<feature type="domain" description="TfoX N-terminal" evidence="2">
    <location>
        <begin position="4"/>
        <end position="84"/>
    </location>
</feature>
<dbReference type="EMBL" id="JBHSDU010000001">
    <property type="protein sequence ID" value="MFC4308112.1"/>
    <property type="molecule type" value="Genomic_DNA"/>
</dbReference>
<dbReference type="SUPFAM" id="SSF159894">
    <property type="entry name" value="YgaC/TfoX-N like"/>
    <property type="match status" value="1"/>
</dbReference>
<dbReference type="Proteomes" id="UP001595904">
    <property type="component" value="Unassembled WGS sequence"/>
</dbReference>
<dbReference type="Gene3D" id="3.30.1460.30">
    <property type="entry name" value="YgaC/TfoX-N like chaperone"/>
    <property type="match status" value="1"/>
</dbReference>
<evidence type="ECO:0000259" key="2">
    <source>
        <dbReference type="Pfam" id="PF04993"/>
    </source>
</evidence>